<dbReference type="EMBL" id="JABZEO010000002">
    <property type="protein sequence ID" value="NVZ08206.1"/>
    <property type="molecule type" value="Genomic_DNA"/>
</dbReference>
<feature type="transmembrane region" description="Helical" evidence="1">
    <location>
        <begin position="21"/>
        <end position="41"/>
    </location>
</feature>
<evidence type="ECO:0000313" key="3">
    <source>
        <dbReference type="Proteomes" id="UP000592294"/>
    </source>
</evidence>
<comment type="caution">
    <text evidence="2">The sequence shown here is derived from an EMBL/GenBank/DDBJ whole genome shotgun (WGS) entry which is preliminary data.</text>
</comment>
<keyword evidence="3" id="KW-1185">Reference proteome</keyword>
<sequence length="117" mass="12856">MRRSGRCSRSRPMAERVGVGTVVLIAGLVSLISSAAVAIWWQRQLDQRLVMRPPVMILDLSALARATDPEALTAVMRAYTQAADRLAEQGVLVLERQRVLAAPRELVLRETEVPGVP</sequence>
<keyword evidence="1" id="KW-1133">Transmembrane helix</keyword>
<evidence type="ECO:0000313" key="2">
    <source>
        <dbReference type="EMBL" id="NVZ08206.1"/>
    </source>
</evidence>
<dbReference type="AlphaFoldDB" id="A0A850R747"/>
<organism evidence="2 3">
    <name type="scientific">Allochromatium humboldtianum</name>
    <dbReference type="NCBI Taxonomy" id="504901"/>
    <lineage>
        <taxon>Bacteria</taxon>
        <taxon>Pseudomonadati</taxon>
        <taxon>Pseudomonadota</taxon>
        <taxon>Gammaproteobacteria</taxon>
        <taxon>Chromatiales</taxon>
        <taxon>Chromatiaceae</taxon>
        <taxon>Allochromatium</taxon>
    </lineage>
</organism>
<keyword evidence="1" id="KW-0812">Transmembrane</keyword>
<keyword evidence="1" id="KW-0472">Membrane</keyword>
<protein>
    <submittedName>
        <fullName evidence="2">Uncharacterized protein</fullName>
    </submittedName>
</protein>
<gene>
    <name evidence="2" type="ORF">HW932_02895</name>
</gene>
<proteinExistence type="predicted"/>
<evidence type="ECO:0000256" key="1">
    <source>
        <dbReference type="SAM" id="Phobius"/>
    </source>
</evidence>
<dbReference type="Proteomes" id="UP000592294">
    <property type="component" value="Unassembled WGS sequence"/>
</dbReference>
<accession>A0A850R747</accession>
<name>A0A850R747_9GAMM</name>
<reference evidence="2 3" key="1">
    <citation type="submission" date="2020-06" db="EMBL/GenBank/DDBJ databases">
        <title>Whole-genome sequence of Allochromatium humboldtianum DSM 21881, type strain.</title>
        <authorList>
            <person name="Kyndt J.A."/>
            <person name="Meyer T.E."/>
        </authorList>
    </citation>
    <scope>NUCLEOTIDE SEQUENCE [LARGE SCALE GENOMIC DNA]</scope>
    <source>
        <strain evidence="2 3">DSM 21881</strain>
    </source>
</reference>